<evidence type="ECO:0000313" key="11">
    <source>
        <dbReference type="Proteomes" id="UP000689195"/>
    </source>
</evidence>
<evidence type="ECO:0000256" key="4">
    <source>
        <dbReference type="ARBA" id="ARBA00022884"/>
    </source>
</evidence>
<evidence type="ECO:0000256" key="6">
    <source>
        <dbReference type="ARBA" id="ARBA00023146"/>
    </source>
</evidence>
<dbReference type="InterPro" id="IPR054608">
    <property type="entry name" value="SYY-like_C"/>
</dbReference>
<dbReference type="Pfam" id="PF00579">
    <property type="entry name" value="tRNA-synt_1b"/>
    <property type="match status" value="2"/>
</dbReference>
<evidence type="ECO:0000256" key="1">
    <source>
        <dbReference type="ARBA" id="ARBA00022598"/>
    </source>
</evidence>
<dbReference type="NCBIfam" id="TIGR00234">
    <property type="entry name" value="tyrS"/>
    <property type="match status" value="2"/>
</dbReference>
<evidence type="ECO:0000256" key="2">
    <source>
        <dbReference type="ARBA" id="ARBA00022741"/>
    </source>
</evidence>
<protein>
    <recommendedName>
        <fullName evidence="7">Tyrosyl-tRNA synthetase</fullName>
    </recommendedName>
</protein>
<dbReference type="GO" id="GO:0006437">
    <property type="term" value="P:tyrosyl-tRNA aminoacylation"/>
    <property type="evidence" value="ECO:0007669"/>
    <property type="project" value="InterPro"/>
</dbReference>
<evidence type="ECO:0000256" key="3">
    <source>
        <dbReference type="ARBA" id="ARBA00022840"/>
    </source>
</evidence>
<feature type="domain" description="Tyrosine--tRNA ligase SYY-like C-terminal" evidence="9">
    <location>
        <begin position="722"/>
        <end position="778"/>
    </location>
</feature>
<accession>A0A8S1U0A4</accession>
<dbReference type="AlphaFoldDB" id="A0A8S1U0A4"/>
<dbReference type="InterPro" id="IPR002305">
    <property type="entry name" value="aa-tRNA-synth_Ic"/>
</dbReference>
<dbReference type="GO" id="GO:0003723">
    <property type="term" value="F:RNA binding"/>
    <property type="evidence" value="ECO:0007669"/>
    <property type="project" value="UniProtKB-KW"/>
</dbReference>
<evidence type="ECO:0000313" key="10">
    <source>
        <dbReference type="EMBL" id="CAD8159341.1"/>
    </source>
</evidence>
<dbReference type="InterPro" id="IPR002307">
    <property type="entry name" value="Tyr-tRNA-ligase"/>
</dbReference>
<reference evidence="10" key="1">
    <citation type="submission" date="2021-01" db="EMBL/GenBank/DDBJ databases">
        <authorList>
            <consortium name="Genoscope - CEA"/>
            <person name="William W."/>
        </authorList>
    </citation>
    <scope>NUCLEOTIDE SEQUENCE</scope>
</reference>
<gene>
    <name evidence="10" type="ORF">PPENT_87.1.T0330083</name>
</gene>
<comment type="caution">
    <text evidence="10">The sequence shown here is derived from an EMBL/GenBank/DDBJ whole genome shotgun (WGS) entry which is preliminary data.</text>
</comment>
<dbReference type="Pfam" id="PF22421">
    <property type="entry name" value="SYY_C-terminal"/>
    <property type="match status" value="1"/>
</dbReference>
<evidence type="ECO:0000256" key="5">
    <source>
        <dbReference type="ARBA" id="ARBA00022917"/>
    </source>
</evidence>
<keyword evidence="6" id="KW-0030">Aminoacyl-tRNA synthetase</keyword>
<evidence type="ECO:0000256" key="7">
    <source>
        <dbReference type="ARBA" id="ARBA00033323"/>
    </source>
</evidence>
<dbReference type="Proteomes" id="UP000689195">
    <property type="component" value="Unassembled WGS sequence"/>
</dbReference>
<dbReference type="CDD" id="cd00805">
    <property type="entry name" value="TyrRS_core"/>
    <property type="match status" value="2"/>
</dbReference>
<dbReference type="GO" id="GO:0005829">
    <property type="term" value="C:cytosol"/>
    <property type="evidence" value="ECO:0007669"/>
    <property type="project" value="TreeGrafter"/>
</dbReference>
<dbReference type="OrthoDB" id="337870at2759"/>
<proteinExistence type="predicted"/>
<keyword evidence="3" id="KW-0067">ATP-binding</keyword>
<dbReference type="InterPro" id="IPR024088">
    <property type="entry name" value="Tyr-tRNA-ligase_bac-type"/>
</dbReference>
<dbReference type="GO" id="GO:0004831">
    <property type="term" value="F:tyrosine-tRNA ligase activity"/>
    <property type="evidence" value="ECO:0007669"/>
    <property type="project" value="InterPro"/>
</dbReference>
<evidence type="ECO:0000256" key="8">
    <source>
        <dbReference type="PROSITE-ProRule" id="PRU00182"/>
    </source>
</evidence>
<dbReference type="PANTHER" id="PTHR11766">
    <property type="entry name" value="TYROSYL-TRNA SYNTHETASE"/>
    <property type="match status" value="1"/>
</dbReference>
<name>A0A8S1U0A4_9CILI</name>
<dbReference type="EMBL" id="CAJJDO010000033">
    <property type="protein sequence ID" value="CAD8159341.1"/>
    <property type="molecule type" value="Genomic_DNA"/>
</dbReference>
<dbReference type="PANTHER" id="PTHR11766:SF0">
    <property type="entry name" value="TYROSINE--TRNA LIGASE, MITOCHONDRIAL"/>
    <property type="match status" value="1"/>
</dbReference>
<sequence length="785" mass="89964">MFTRKLLYQATAPSIPISGSVYCGFDPTAHSLHLGNFVSILNLARLAQIGFKPIAIVGGATVQLGDPSFKMEERKEPDLVVIQENLQKIRNQLESVYGNIANHGKIGQPLQILDNMDFYRETKLIDFVSKVGRQFRMNSLLNKDHINKRLNSGDDGLSLTEFFYTILQSYDFAYLNEKYNCTLQIGGSDQWGNITNGCDFVKKQYKKQVYGITTPLLIDKNGQKFGKSEGNALFLDVSSKHNMKQYLLNLADDSIKDFLLMLTFLQEDQINSIMEQHKQNPEKRIAQKCLNDELMKMIYREENSAEKNQILYGLRRDRLLNMSAAEFEKLAEEIDKDVVIRVSKQTALIEVLLKIRSSKSEIRRLLQQGGILINDQKVDQLDQTQLLHNKYIIPISGSVYCGFDPTAHSLHLGNFVSILNLARLAQIGFKPIAIVGGATVQLGDPSFKMEERKEPDLVVIQENLQKIRNQLESVYGNIANHGKIGQPLQILDNMDFYRETKLIDFVSKVGRQFRMNSLLNKDHINKRLNSGDDGLSLTEFFYTILQSYDFAYLNEKYNCTLQIGGSDQWGNITNGCDFVKKQYKKQVYGITTPLLIDKNGQKFGKSEGNALFLDVSSKHNMKQYLLNLADDSIKDFLLMLTFLQEDQINSIMEQHKQNPEKRIAQKCLNDELMKMIYREENSAEKNQILYGLRRDRLLNMSAAEFEKLAEEIDKDVVIRVSKQTALIEVLLKIRSSKSEIRRLLQQGGILINDQKVDQLDQTQLLHNKYMLLRIGKRDVRLLIFI</sequence>
<keyword evidence="5" id="KW-0648">Protein biosynthesis</keyword>
<organism evidence="10 11">
    <name type="scientific">Paramecium pentaurelia</name>
    <dbReference type="NCBI Taxonomy" id="43138"/>
    <lineage>
        <taxon>Eukaryota</taxon>
        <taxon>Sar</taxon>
        <taxon>Alveolata</taxon>
        <taxon>Ciliophora</taxon>
        <taxon>Intramacronucleata</taxon>
        <taxon>Oligohymenophorea</taxon>
        <taxon>Peniculida</taxon>
        <taxon>Parameciidae</taxon>
        <taxon>Paramecium</taxon>
    </lineage>
</organism>
<evidence type="ECO:0000259" key="9">
    <source>
        <dbReference type="Pfam" id="PF22421"/>
    </source>
</evidence>
<keyword evidence="4 8" id="KW-0694">RNA-binding</keyword>
<dbReference type="GO" id="GO:0005739">
    <property type="term" value="C:mitochondrion"/>
    <property type="evidence" value="ECO:0007669"/>
    <property type="project" value="TreeGrafter"/>
</dbReference>
<dbReference type="GO" id="GO:0005524">
    <property type="term" value="F:ATP binding"/>
    <property type="evidence" value="ECO:0007669"/>
    <property type="project" value="UniProtKB-KW"/>
</dbReference>
<keyword evidence="2" id="KW-0547">Nucleotide-binding</keyword>
<keyword evidence="1" id="KW-0436">Ligase</keyword>
<keyword evidence="11" id="KW-1185">Reference proteome</keyword>
<dbReference type="PROSITE" id="PS50889">
    <property type="entry name" value="S4"/>
    <property type="match status" value="2"/>
</dbReference>